<sequence length="61" mass="7228">MDNIITKIVRNITKCTISFFFTALSNSSNQEVNWYGELMKTNKRCLTETKFSTFSFSLYWK</sequence>
<protein>
    <submittedName>
        <fullName evidence="1">Uncharacterized protein</fullName>
    </submittedName>
</protein>
<dbReference type="AlphaFoldDB" id="A0A0L8I8R6"/>
<gene>
    <name evidence="1" type="ORF">OCBIM_22029703mg</name>
</gene>
<reference evidence="1" key="1">
    <citation type="submission" date="2015-07" db="EMBL/GenBank/DDBJ databases">
        <title>MeaNS - Measles Nucleotide Surveillance Program.</title>
        <authorList>
            <person name="Tran T."/>
            <person name="Druce J."/>
        </authorList>
    </citation>
    <scope>NUCLEOTIDE SEQUENCE</scope>
    <source>
        <strain evidence="1">UCB-OBI-ISO-001</strain>
        <tissue evidence="1">Gonad</tissue>
    </source>
</reference>
<organism evidence="1">
    <name type="scientific">Octopus bimaculoides</name>
    <name type="common">California two-spotted octopus</name>
    <dbReference type="NCBI Taxonomy" id="37653"/>
    <lineage>
        <taxon>Eukaryota</taxon>
        <taxon>Metazoa</taxon>
        <taxon>Spiralia</taxon>
        <taxon>Lophotrochozoa</taxon>
        <taxon>Mollusca</taxon>
        <taxon>Cephalopoda</taxon>
        <taxon>Coleoidea</taxon>
        <taxon>Octopodiformes</taxon>
        <taxon>Octopoda</taxon>
        <taxon>Incirrata</taxon>
        <taxon>Octopodidae</taxon>
        <taxon>Octopus</taxon>
    </lineage>
</organism>
<proteinExistence type="predicted"/>
<evidence type="ECO:0000313" key="1">
    <source>
        <dbReference type="EMBL" id="KOF97410.1"/>
    </source>
</evidence>
<dbReference type="EMBL" id="KQ416318">
    <property type="protein sequence ID" value="KOF97410.1"/>
    <property type="molecule type" value="Genomic_DNA"/>
</dbReference>
<accession>A0A0L8I8R6</accession>
<name>A0A0L8I8R6_OCTBM</name>